<dbReference type="InterPro" id="IPR001138">
    <property type="entry name" value="Zn2Cys6_DnaBD"/>
</dbReference>
<dbReference type="SUPFAM" id="SSF57701">
    <property type="entry name" value="Zn2/Cys6 DNA-binding domain"/>
    <property type="match status" value="1"/>
</dbReference>
<dbReference type="PANTHER" id="PTHR47785">
    <property type="entry name" value="ZN(II)2CYS6 TRANSCRIPTION FACTOR (EUROFUNG)-RELATED-RELATED"/>
    <property type="match status" value="1"/>
</dbReference>
<evidence type="ECO:0000259" key="2">
    <source>
        <dbReference type="PROSITE" id="PS50048"/>
    </source>
</evidence>
<feature type="domain" description="Zn(2)-C6 fungal-type" evidence="2">
    <location>
        <begin position="195"/>
        <end position="225"/>
    </location>
</feature>
<dbReference type="SMART" id="SM00066">
    <property type="entry name" value="GAL4"/>
    <property type="match status" value="1"/>
</dbReference>
<keyword evidence="4" id="KW-1185">Reference proteome</keyword>
<dbReference type="Pfam" id="PF00172">
    <property type="entry name" value="Zn_clus"/>
    <property type="match status" value="1"/>
</dbReference>
<name>A0A1Y2CZH5_9FUNG</name>
<dbReference type="Proteomes" id="UP000193642">
    <property type="component" value="Unassembled WGS sequence"/>
</dbReference>
<dbReference type="PANTHER" id="PTHR47785:SF5">
    <property type="entry name" value="ZN(II)2CYS6 TRANSCRIPTION FACTOR (EUROFUNG)"/>
    <property type="match status" value="1"/>
</dbReference>
<reference evidence="3 4" key="1">
    <citation type="submission" date="2016-07" db="EMBL/GenBank/DDBJ databases">
        <title>Pervasive Adenine N6-methylation of Active Genes in Fungi.</title>
        <authorList>
            <consortium name="DOE Joint Genome Institute"/>
            <person name="Mondo S.J."/>
            <person name="Dannebaum R.O."/>
            <person name="Kuo R.C."/>
            <person name="Labutti K."/>
            <person name="Haridas S."/>
            <person name="Kuo A."/>
            <person name="Salamov A."/>
            <person name="Ahrendt S.R."/>
            <person name="Lipzen A."/>
            <person name="Sullivan W."/>
            <person name="Andreopoulos W.B."/>
            <person name="Clum A."/>
            <person name="Lindquist E."/>
            <person name="Daum C."/>
            <person name="Ramamoorthy G.K."/>
            <person name="Gryganskyi A."/>
            <person name="Culley D."/>
            <person name="Magnuson J.K."/>
            <person name="James T.Y."/>
            <person name="O'Malley M.A."/>
            <person name="Stajich J.E."/>
            <person name="Spatafora J.W."/>
            <person name="Visel A."/>
            <person name="Grigoriev I.V."/>
        </authorList>
    </citation>
    <scope>NUCLEOTIDE SEQUENCE [LARGE SCALE GENOMIC DNA]</scope>
    <source>
        <strain evidence="3 4">JEL800</strain>
    </source>
</reference>
<evidence type="ECO:0000256" key="1">
    <source>
        <dbReference type="SAM" id="MobiDB-lite"/>
    </source>
</evidence>
<dbReference type="Gene3D" id="4.10.240.10">
    <property type="entry name" value="Zn(2)-C6 fungal-type DNA-binding domain"/>
    <property type="match status" value="1"/>
</dbReference>
<dbReference type="GO" id="GO:0008270">
    <property type="term" value="F:zinc ion binding"/>
    <property type="evidence" value="ECO:0007669"/>
    <property type="project" value="InterPro"/>
</dbReference>
<evidence type="ECO:0000313" key="3">
    <source>
        <dbReference type="EMBL" id="ORY52462.1"/>
    </source>
</evidence>
<evidence type="ECO:0000313" key="4">
    <source>
        <dbReference type="Proteomes" id="UP000193642"/>
    </source>
</evidence>
<dbReference type="CDD" id="cd00067">
    <property type="entry name" value="GAL4"/>
    <property type="match status" value="1"/>
</dbReference>
<proteinExistence type="predicted"/>
<dbReference type="OrthoDB" id="2162562at2759"/>
<dbReference type="InterPro" id="IPR036864">
    <property type="entry name" value="Zn2-C6_fun-type_DNA-bd_sf"/>
</dbReference>
<feature type="region of interest" description="Disordered" evidence="1">
    <location>
        <begin position="59"/>
        <end position="126"/>
    </location>
</feature>
<accession>A0A1Y2CZH5</accession>
<dbReference type="InterPro" id="IPR053181">
    <property type="entry name" value="EcdB-like_regulator"/>
</dbReference>
<dbReference type="PROSITE" id="PS50048">
    <property type="entry name" value="ZN2_CY6_FUNGAL_2"/>
    <property type="match status" value="1"/>
</dbReference>
<dbReference type="GO" id="GO:0000981">
    <property type="term" value="F:DNA-binding transcription factor activity, RNA polymerase II-specific"/>
    <property type="evidence" value="ECO:0007669"/>
    <property type="project" value="InterPro"/>
</dbReference>
<feature type="compositionally biased region" description="Low complexity" evidence="1">
    <location>
        <begin position="85"/>
        <end position="100"/>
    </location>
</feature>
<protein>
    <recommendedName>
        <fullName evidence="2">Zn(2)-C6 fungal-type domain-containing protein</fullName>
    </recommendedName>
</protein>
<dbReference type="EMBL" id="MCGO01000003">
    <property type="protein sequence ID" value="ORY52462.1"/>
    <property type="molecule type" value="Genomic_DNA"/>
</dbReference>
<comment type="caution">
    <text evidence="3">The sequence shown here is derived from an EMBL/GenBank/DDBJ whole genome shotgun (WGS) entry which is preliminary data.</text>
</comment>
<dbReference type="AlphaFoldDB" id="A0A1Y2CZH5"/>
<sequence>MAANHPRTQPISFLAKIVIPRTKKTCCGVRCDHNDCSKGEAGLSDGLAQKRDLLTVDPSVSQRKPQLASPMFIGLTNPSDGTEMPQPSLSSTPSELSESTPPLPQTPEPSTSSPSNPINKPRIGTNGNVLTRALPCDYCRHLRKKCDLRLPSKKELTELIEKKPLCIAALIDHTPTVPVIAARPRMTPKAWRPRPCEGCRDQRKKCDLSWPTCNYCKNRGVPCVYVDQPKQDIPAHKARVEILPNRVSDSAERIVAMSPPTLPAFGSIIRAPAPIPTRPASHNRFKSIERVRETSYAHYPSYSHGLHPAPTISHDQNRIVPSSSISAPHALASYSFAEQNHSALPDTPPTDRQFNKRVSAAYSFTSPSQIDLRVNNDSFTSQYSAFQYGPSESELVKDRQPRFYGQ</sequence>
<organism evidence="3 4">
    <name type="scientific">Rhizoclosmatium globosum</name>
    <dbReference type="NCBI Taxonomy" id="329046"/>
    <lineage>
        <taxon>Eukaryota</taxon>
        <taxon>Fungi</taxon>
        <taxon>Fungi incertae sedis</taxon>
        <taxon>Chytridiomycota</taxon>
        <taxon>Chytridiomycota incertae sedis</taxon>
        <taxon>Chytridiomycetes</taxon>
        <taxon>Chytridiales</taxon>
        <taxon>Chytriomycetaceae</taxon>
        <taxon>Rhizoclosmatium</taxon>
    </lineage>
</organism>
<gene>
    <name evidence="3" type="ORF">BCR33DRAFT_711774</name>
</gene>